<evidence type="ECO:0000256" key="1">
    <source>
        <dbReference type="SAM" id="MobiDB-lite"/>
    </source>
</evidence>
<dbReference type="Pfam" id="PF13399">
    <property type="entry name" value="LytR_C"/>
    <property type="match status" value="1"/>
</dbReference>
<keyword evidence="5" id="KW-1185">Reference proteome</keyword>
<proteinExistence type="predicted"/>
<gene>
    <name evidence="4" type="ORF">JD82_00884</name>
</gene>
<evidence type="ECO:0000313" key="4">
    <source>
        <dbReference type="EMBL" id="TWH19062.1"/>
    </source>
</evidence>
<dbReference type="RefSeq" id="WP_345968976.1">
    <property type="nucleotide sequence ID" value="NZ_JOIJ01000014.1"/>
</dbReference>
<feature type="region of interest" description="Disordered" evidence="1">
    <location>
        <begin position="191"/>
        <end position="233"/>
    </location>
</feature>
<evidence type="ECO:0000259" key="3">
    <source>
        <dbReference type="Pfam" id="PF13399"/>
    </source>
</evidence>
<sequence length="233" mass="24499">MSGTGGFRRSRVKPYRKHKPLPALIFVAVLGVAASVIWINAVANTEDLEEAMRCTPSAQPPEGVTYTPQPYDALASTQPAPPHRVNVRVLNASGLRGEAGMTTMALEQLGFTQTAEPGNDEAFPKGEANCHGQVRYGTNGEAAARTLRLIDPCLELVEDGRKDATVDLAIGTAFNDVRPSSEAVEVLDQLKKSGQGTEGGSEQSAGEEQSGAGAGGGSLIDKELLDKTVAEHC</sequence>
<feature type="compositionally biased region" description="Low complexity" evidence="1">
    <location>
        <begin position="200"/>
        <end position="211"/>
    </location>
</feature>
<dbReference type="InterPro" id="IPR027381">
    <property type="entry name" value="LytR/CpsA/Psr_C"/>
</dbReference>
<evidence type="ECO:0000313" key="5">
    <source>
        <dbReference type="Proteomes" id="UP000317303"/>
    </source>
</evidence>
<comment type="caution">
    <text evidence="4">The sequence shown here is derived from an EMBL/GenBank/DDBJ whole genome shotgun (WGS) entry which is preliminary data.</text>
</comment>
<dbReference type="EMBL" id="VLJV01000001">
    <property type="protein sequence ID" value="TWH19062.1"/>
    <property type="molecule type" value="Genomic_DNA"/>
</dbReference>
<keyword evidence="2" id="KW-0812">Transmembrane</keyword>
<organism evidence="4 5">
    <name type="scientific">Prauserella rugosa</name>
    <dbReference type="NCBI Taxonomy" id="43354"/>
    <lineage>
        <taxon>Bacteria</taxon>
        <taxon>Bacillati</taxon>
        <taxon>Actinomycetota</taxon>
        <taxon>Actinomycetes</taxon>
        <taxon>Pseudonocardiales</taxon>
        <taxon>Pseudonocardiaceae</taxon>
        <taxon>Prauserella</taxon>
    </lineage>
</organism>
<feature type="compositionally biased region" description="Basic and acidic residues" evidence="1">
    <location>
        <begin position="220"/>
        <end position="233"/>
    </location>
</feature>
<evidence type="ECO:0000256" key="2">
    <source>
        <dbReference type="SAM" id="Phobius"/>
    </source>
</evidence>
<reference evidence="4 5" key="1">
    <citation type="submission" date="2019-07" db="EMBL/GenBank/DDBJ databases">
        <title>R&amp;d 2014.</title>
        <authorList>
            <person name="Klenk H.-P."/>
        </authorList>
    </citation>
    <scope>NUCLEOTIDE SEQUENCE [LARGE SCALE GENOMIC DNA]</scope>
    <source>
        <strain evidence="4 5">DSM 43194</strain>
    </source>
</reference>
<dbReference type="NCBIfam" id="NF035953">
    <property type="entry name" value="integrity_Cei"/>
    <property type="match status" value="1"/>
</dbReference>
<keyword evidence="2" id="KW-1133">Transmembrane helix</keyword>
<accession>A0A660C6E6</accession>
<feature type="domain" description="LytR/CpsA/Psr regulator C-terminal" evidence="3">
    <location>
        <begin position="84"/>
        <end position="174"/>
    </location>
</feature>
<feature type="transmembrane region" description="Helical" evidence="2">
    <location>
        <begin position="21"/>
        <end position="43"/>
    </location>
</feature>
<dbReference type="AlphaFoldDB" id="A0A660C6E6"/>
<dbReference type="Gene3D" id="3.30.70.2390">
    <property type="match status" value="1"/>
</dbReference>
<name>A0A660C6E6_9PSEU</name>
<keyword evidence="2" id="KW-0472">Membrane</keyword>
<dbReference type="Proteomes" id="UP000317303">
    <property type="component" value="Unassembled WGS sequence"/>
</dbReference>
<protein>
    <submittedName>
        <fullName evidence="4">LytR cell envelope-related transcriptional attenuator</fullName>
    </submittedName>
</protein>